<keyword evidence="1" id="KW-0175">Coiled coil</keyword>
<feature type="chain" id="PRO_5016068716" description="TPM domain-containing protein" evidence="4">
    <location>
        <begin position="27"/>
        <end position="680"/>
    </location>
</feature>
<keyword evidence="3" id="KW-1133">Transmembrane helix</keyword>
<name>A0A2U9PU98_MYCSE</name>
<dbReference type="Gene3D" id="1.10.287.1490">
    <property type="match status" value="1"/>
</dbReference>
<keyword evidence="4" id="KW-0732">Signal</keyword>
<evidence type="ECO:0000256" key="3">
    <source>
        <dbReference type="SAM" id="Phobius"/>
    </source>
</evidence>
<reference evidence="6 7" key="1">
    <citation type="journal article" date="2013" name="Genome Announc.">
        <title>Draft genome sequence of MKD8, a conjugal recipient Mycobacterium smegmatis strain.</title>
        <authorList>
            <person name="Gray T.A."/>
            <person name="Palumbo M.J."/>
            <person name="Derbyshire K.M."/>
        </authorList>
    </citation>
    <scope>NUCLEOTIDE SEQUENCE [LARGE SCALE GENOMIC DNA]</scope>
    <source>
        <strain evidence="6 7">MKD8</strain>
    </source>
</reference>
<feature type="compositionally biased region" description="Low complexity" evidence="2">
    <location>
        <begin position="656"/>
        <end position="671"/>
    </location>
</feature>
<dbReference type="InterPro" id="IPR007621">
    <property type="entry name" value="TPM_dom"/>
</dbReference>
<dbReference type="AlphaFoldDB" id="A0A2U9PU98"/>
<evidence type="ECO:0000259" key="5">
    <source>
        <dbReference type="Pfam" id="PF04536"/>
    </source>
</evidence>
<sequence length="680" mass="71709">MRIGRLFSLLLAILTTGLLVAPGAAAEPPLRLATQLTDQAGVLSASQQADVQRALDRLYDDRRIKLWVVFVEDFSRQNYVGWAQNTMRLSDFGDDDALLAVATVDRAFAFQVPDTVVDTARADDIRRNSVGPALRRDDWAGAAIAAADQLNTEPASATGGGVSWPALLIVLGIIAVLIGILWIWSRRRRAKRRKAEFEAAKRVDPTDPDALASVPLEALDALSREIVVDVDNAVRTSQAELELAVEEFGAKRTEPFTTAVANARKALAQAFNVRQILDDDVPETPLQQRDLLTRVIVSAARADRELEAQSAAFEQLRDLVINAPARLDLMTQQMVDLSARIETSQQTLAALHTQFDARALESVAGNVDTARERLAFADRNITTARGLVSRPAADQTGLVDAVRAAESALSQARTLLDAVDSASTDINRALAGLPAAVADIEAGIEQANDLLAQPDTPQADKLATARDAAVQAAGEAKSNGTADPLGTFTRLTQADADLDQLLATVHEQREAAERLARTLEQAIFTAQSRITAVSDYIGTRRGSIGPEARTRLAEATRQLEAAQAKRTTNPNEAVAHANGASTLAAQAQSLANDDVRAAQRTYTSHHGGGGADIGAVLGGIIIGNVLRGGFGGGGGYGGYGGGFGGFGGGFGGGRSSGRPTSYGGSSHSSGRNYGGGGGRF</sequence>
<feature type="transmembrane region" description="Helical" evidence="3">
    <location>
        <begin position="164"/>
        <end position="184"/>
    </location>
</feature>
<keyword evidence="3" id="KW-0812">Transmembrane</keyword>
<protein>
    <recommendedName>
        <fullName evidence="5">TPM domain-containing protein</fullName>
    </recommendedName>
</protein>
<evidence type="ECO:0000313" key="6">
    <source>
        <dbReference type="EMBL" id="AWT55314.1"/>
    </source>
</evidence>
<feature type="coiled-coil region" evidence="1">
    <location>
        <begin position="491"/>
        <end position="522"/>
    </location>
</feature>
<evidence type="ECO:0000313" key="7">
    <source>
        <dbReference type="Proteomes" id="UP000011200"/>
    </source>
</evidence>
<organism evidence="6 7">
    <name type="scientific">Mycolicibacterium smegmatis (strain MKD8)</name>
    <name type="common">Mycobacterium smegmatis</name>
    <dbReference type="NCBI Taxonomy" id="1214915"/>
    <lineage>
        <taxon>Bacteria</taxon>
        <taxon>Bacillati</taxon>
        <taxon>Actinomycetota</taxon>
        <taxon>Actinomycetes</taxon>
        <taxon>Mycobacteriales</taxon>
        <taxon>Mycobacteriaceae</taxon>
        <taxon>Mycolicibacterium</taxon>
    </lineage>
</organism>
<keyword evidence="3" id="KW-0472">Membrane</keyword>
<feature type="region of interest" description="Disordered" evidence="2">
    <location>
        <begin position="656"/>
        <end position="680"/>
    </location>
</feature>
<dbReference type="Proteomes" id="UP000011200">
    <property type="component" value="Chromosome"/>
</dbReference>
<dbReference type="RefSeq" id="WP_003895839.1">
    <property type="nucleotide sequence ID" value="NZ_CP027541.1"/>
</dbReference>
<reference evidence="7" key="2">
    <citation type="submission" date="2018-03" db="EMBL/GenBank/DDBJ databases">
        <authorList>
            <person name="Derbyshire K."/>
            <person name="Gray T.A."/>
            <person name="Champion M."/>
        </authorList>
    </citation>
    <scope>NUCLEOTIDE SEQUENCE [LARGE SCALE GENOMIC DNA]</scope>
    <source>
        <strain evidence="7">MKD8</strain>
    </source>
</reference>
<feature type="signal peptide" evidence="4">
    <location>
        <begin position="1"/>
        <end position="26"/>
    </location>
</feature>
<evidence type="ECO:0000256" key="2">
    <source>
        <dbReference type="SAM" id="MobiDB-lite"/>
    </source>
</evidence>
<proteinExistence type="predicted"/>
<evidence type="ECO:0000256" key="4">
    <source>
        <dbReference type="SAM" id="SignalP"/>
    </source>
</evidence>
<dbReference type="EMBL" id="CP027541">
    <property type="protein sequence ID" value="AWT55314.1"/>
    <property type="molecule type" value="Genomic_DNA"/>
</dbReference>
<dbReference type="Pfam" id="PF04536">
    <property type="entry name" value="TPM_phosphatase"/>
    <property type="match status" value="1"/>
</dbReference>
<accession>A0A2U9PU98</accession>
<evidence type="ECO:0000256" key="1">
    <source>
        <dbReference type="SAM" id="Coils"/>
    </source>
</evidence>
<dbReference type="Gene3D" id="3.10.310.50">
    <property type="match status" value="1"/>
</dbReference>
<feature type="domain" description="TPM" evidence="5">
    <location>
        <begin position="37"/>
        <end position="151"/>
    </location>
</feature>
<gene>
    <name evidence="6" type="ORF">D806_043520</name>
</gene>